<evidence type="ECO:0000313" key="4">
    <source>
        <dbReference type="Proteomes" id="UP000614490"/>
    </source>
</evidence>
<keyword evidence="1" id="KW-1133">Transmembrane helix</keyword>
<organism evidence="3 4">
    <name type="scientific">Halobacillus yeomjeoni</name>
    <dbReference type="NCBI Taxonomy" id="311194"/>
    <lineage>
        <taxon>Bacteria</taxon>
        <taxon>Bacillati</taxon>
        <taxon>Bacillota</taxon>
        <taxon>Bacilli</taxon>
        <taxon>Bacillales</taxon>
        <taxon>Bacillaceae</taxon>
        <taxon>Halobacillus</taxon>
    </lineage>
</organism>
<evidence type="ECO:0008006" key="5">
    <source>
        <dbReference type="Google" id="ProtNLM"/>
    </source>
</evidence>
<reference evidence="3 4" key="1">
    <citation type="journal article" date="2005" name="Int. J. Syst. Evol. Microbiol.">
        <title>Halobacillus yeomjeoni sp. nov., isolated from a marine solar saltern in Korea.</title>
        <authorList>
            <person name="Yoon J.H."/>
            <person name="Kang S.J."/>
            <person name="Lee C.H."/>
            <person name="Oh H.W."/>
            <person name="Oh T.K."/>
        </authorList>
    </citation>
    <scope>NUCLEOTIDE SEQUENCE [LARGE SCALE GENOMIC DNA]</scope>
    <source>
        <strain evidence="3 4">KCTC 3957</strain>
    </source>
</reference>
<feature type="chain" id="PRO_5036904922" description="Sporulation protein YpjB" evidence="2">
    <location>
        <begin position="23"/>
        <end position="236"/>
    </location>
</feature>
<keyword evidence="1" id="KW-0472">Membrane</keyword>
<dbReference type="EMBL" id="JADZSC010000001">
    <property type="protein sequence ID" value="MBH0229572.1"/>
    <property type="molecule type" value="Genomic_DNA"/>
</dbReference>
<proteinExistence type="predicted"/>
<gene>
    <name evidence="3" type="ORF">H0267_05025</name>
</gene>
<dbReference type="RefSeq" id="WP_197316173.1">
    <property type="nucleotide sequence ID" value="NZ_JADZSC010000001.1"/>
</dbReference>
<protein>
    <recommendedName>
        <fullName evidence="5">Sporulation protein YpjB</fullName>
    </recommendedName>
</protein>
<keyword evidence="2" id="KW-0732">Signal</keyword>
<sequence>MGRAVLVIFCSLFFTLTPFNQAYSTMLEDKNQWQSFTDQYRWLIEDGKFDLAERMLHRRLPHMEQYIKTLKTEEQTVWRDLLTVLLQDEGTPTEKDVSRFQMMVNVSTAPDPIVEAGTFVQDLKGALENPFASNVKIESQWEVIAPMLDAYYEKEAVSEISEKIRTLSHEDTFYTREAAIEAVGQLLDAPEEIRMDALWWTAFLVGGTIVLTLFYVALQKMKANQRQSRSKRRDNS</sequence>
<name>A0A931MUD3_9BACI</name>
<feature type="transmembrane region" description="Helical" evidence="1">
    <location>
        <begin position="197"/>
        <end position="218"/>
    </location>
</feature>
<dbReference type="Pfam" id="PF09577">
    <property type="entry name" value="Spore_YpjB"/>
    <property type="match status" value="1"/>
</dbReference>
<evidence type="ECO:0000313" key="3">
    <source>
        <dbReference type="EMBL" id="MBH0229572.1"/>
    </source>
</evidence>
<dbReference type="InterPro" id="IPR014231">
    <property type="entry name" value="Spore_YpjB"/>
</dbReference>
<keyword evidence="1" id="KW-0812">Transmembrane</keyword>
<dbReference type="Proteomes" id="UP000614490">
    <property type="component" value="Unassembled WGS sequence"/>
</dbReference>
<dbReference type="AlphaFoldDB" id="A0A931MUD3"/>
<keyword evidence="4" id="KW-1185">Reference proteome</keyword>
<feature type="signal peptide" evidence="2">
    <location>
        <begin position="1"/>
        <end position="22"/>
    </location>
</feature>
<evidence type="ECO:0000256" key="1">
    <source>
        <dbReference type="SAM" id="Phobius"/>
    </source>
</evidence>
<accession>A0A931MUD3</accession>
<evidence type="ECO:0000256" key="2">
    <source>
        <dbReference type="SAM" id="SignalP"/>
    </source>
</evidence>
<comment type="caution">
    <text evidence="3">The sequence shown here is derived from an EMBL/GenBank/DDBJ whole genome shotgun (WGS) entry which is preliminary data.</text>
</comment>